<gene>
    <name evidence="2" type="ORF">J8F10_06400</name>
</gene>
<dbReference type="RefSeq" id="WP_210653018.1">
    <property type="nucleotide sequence ID" value="NZ_JAGKQQ010000001.1"/>
</dbReference>
<keyword evidence="3" id="KW-1185">Reference proteome</keyword>
<accession>A0ABS5BMH1</accession>
<protein>
    <submittedName>
        <fullName evidence="2">Helix-turn-helix transcriptional regulator</fullName>
    </submittedName>
</protein>
<evidence type="ECO:0000313" key="3">
    <source>
        <dbReference type="Proteomes" id="UP000676565"/>
    </source>
</evidence>
<feature type="compositionally biased region" description="Pro residues" evidence="1">
    <location>
        <begin position="77"/>
        <end position="90"/>
    </location>
</feature>
<name>A0ABS5BMH1_9BACT</name>
<reference evidence="2 3" key="1">
    <citation type="submission" date="2021-04" db="EMBL/GenBank/DDBJ databases">
        <authorList>
            <person name="Ivanova A."/>
        </authorList>
    </citation>
    <scope>NUCLEOTIDE SEQUENCE [LARGE SCALE GENOMIC DNA]</scope>
    <source>
        <strain evidence="2 3">G18</strain>
    </source>
</reference>
<organism evidence="2 3">
    <name type="scientific">Gemmata palustris</name>
    <dbReference type="NCBI Taxonomy" id="2822762"/>
    <lineage>
        <taxon>Bacteria</taxon>
        <taxon>Pseudomonadati</taxon>
        <taxon>Planctomycetota</taxon>
        <taxon>Planctomycetia</taxon>
        <taxon>Gemmatales</taxon>
        <taxon>Gemmataceae</taxon>
        <taxon>Gemmata</taxon>
    </lineage>
</organism>
<evidence type="ECO:0000256" key="1">
    <source>
        <dbReference type="SAM" id="MobiDB-lite"/>
    </source>
</evidence>
<dbReference type="EMBL" id="JAGKQQ010000001">
    <property type="protein sequence ID" value="MBP3954910.1"/>
    <property type="molecule type" value="Genomic_DNA"/>
</dbReference>
<feature type="region of interest" description="Disordered" evidence="1">
    <location>
        <begin position="75"/>
        <end position="109"/>
    </location>
</feature>
<dbReference type="Proteomes" id="UP000676565">
    <property type="component" value="Unassembled WGS sequence"/>
</dbReference>
<proteinExistence type="predicted"/>
<sequence length="211" mass="24089">MHYAPKPEVPERNTATVCLELGILPETLNKLVRADLFTLPTRRQGSWLVWSDKDAERLRQLIEWKRSNPVLTIIAPLPAPPTPTTEPPKPQRASKPKPLRAPQPKKERLHGGITTTEYRGKQFTVTQLAQHLNMPRRTVSERLTRYGWDANKAFTTPNRKTGSQPKTFVLQGQPVTIAQLAERFGIAINTVTYRLKKHNFDCERAFADKLH</sequence>
<comment type="caution">
    <text evidence="2">The sequence shown here is derived from an EMBL/GenBank/DDBJ whole genome shotgun (WGS) entry which is preliminary data.</text>
</comment>
<evidence type="ECO:0000313" key="2">
    <source>
        <dbReference type="EMBL" id="MBP3954910.1"/>
    </source>
</evidence>